<feature type="domain" description="Putative auto-transporter adhesin head GIN" evidence="1">
    <location>
        <begin position="43"/>
        <end position="248"/>
    </location>
</feature>
<comment type="caution">
    <text evidence="2">The sequence shown here is derived from an EMBL/GenBank/DDBJ whole genome shotgun (WGS) entry which is preliminary data.</text>
</comment>
<proteinExistence type="predicted"/>
<dbReference type="PANTHER" id="PTHR39200">
    <property type="entry name" value="HYPOTHETICAL EXPORTED PROTEIN"/>
    <property type="match status" value="1"/>
</dbReference>
<dbReference type="Gene3D" id="2.160.20.120">
    <property type="match status" value="1"/>
</dbReference>
<dbReference type="Proteomes" id="UP000027601">
    <property type="component" value="Unassembled WGS sequence"/>
</dbReference>
<accession>A0A069CYG8</accession>
<dbReference type="Pfam" id="PF10988">
    <property type="entry name" value="DUF2807"/>
    <property type="match status" value="1"/>
</dbReference>
<dbReference type="PANTHER" id="PTHR39200:SF1">
    <property type="entry name" value="AUTO-TRANSPORTER ADHESIN HEAD GIN DOMAIN-CONTAINING PROTEIN-RELATED"/>
    <property type="match status" value="1"/>
</dbReference>
<dbReference type="InterPro" id="IPR021255">
    <property type="entry name" value="DUF2807"/>
</dbReference>
<dbReference type="STRING" id="1121097.GCA_000428125_00294"/>
<dbReference type="AlphaFoldDB" id="A0A069CYG8"/>
<organism evidence="2 3">
    <name type="scientific">Bacteroides graminisolvens DSM 19988 = JCM 15093</name>
    <dbReference type="NCBI Taxonomy" id="1121097"/>
    <lineage>
        <taxon>Bacteria</taxon>
        <taxon>Pseudomonadati</taxon>
        <taxon>Bacteroidota</taxon>
        <taxon>Bacteroidia</taxon>
        <taxon>Bacteroidales</taxon>
        <taxon>Bacteroidaceae</taxon>
        <taxon>Bacteroides</taxon>
    </lineage>
</organism>
<gene>
    <name evidence="2" type="ORF">JCM15093_264</name>
</gene>
<reference evidence="2 3" key="1">
    <citation type="journal article" date="2015" name="Microbes Environ.">
        <title>Distribution and evolution of nitrogen fixation genes in the phylum bacteroidetes.</title>
        <authorList>
            <person name="Inoue J."/>
            <person name="Oshima K."/>
            <person name="Suda W."/>
            <person name="Sakamoto M."/>
            <person name="Iino T."/>
            <person name="Noda S."/>
            <person name="Hongoh Y."/>
            <person name="Hattori M."/>
            <person name="Ohkuma M."/>
        </authorList>
    </citation>
    <scope>NUCLEOTIDE SEQUENCE [LARGE SCALE GENOMIC DNA]</scope>
    <source>
        <strain evidence="2 3">JCM 15093</strain>
    </source>
</reference>
<dbReference type="OrthoDB" id="680270at2"/>
<dbReference type="eggNOG" id="COG3595">
    <property type="taxonomic scope" value="Bacteria"/>
</dbReference>
<evidence type="ECO:0000313" key="2">
    <source>
        <dbReference type="EMBL" id="GAK35185.1"/>
    </source>
</evidence>
<protein>
    <recommendedName>
        <fullName evidence="1">Putative auto-transporter adhesin head GIN domain-containing protein</fullName>
    </recommendedName>
</protein>
<keyword evidence="3" id="KW-1185">Reference proteome</keyword>
<sequence length="261" mass="27788">MKKGIIQGTICAVILLAATACLQAKKVIGNKNYITREIKTEQFEHIKLSGSPDVIYKQISGSPKVLIYAPDNVIDLIEIKVVNNTLMIKFRDNISLLNCDKLEIRVSSPSLESTSIQGSGDIVLANGIKNTNKDFKLSISGSGDIEGKQIYCANLDLSINGSGDIELDHIVANHVESKITGSGDITLEGKAKTANYGISGSGDIEANKLMVNTVHAKISGSGDITCFATQSLSGGVSGSGTVSYRGNPKNIEFSRKGLRKL</sequence>
<dbReference type="RefSeq" id="WP_024995413.1">
    <property type="nucleotide sequence ID" value="NZ_ATZI01000001.1"/>
</dbReference>
<evidence type="ECO:0000259" key="1">
    <source>
        <dbReference type="Pfam" id="PF10988"/>
    </source>
</evidence>
<name>A0A069CYG8_9BACE</name>
<dbReference type="EMBL" id="BAJS01000001">
    <property type="protein sequence ID" value="GAK35185.1"/>
    <property type="molecule type" value="Genomic_DNA"/>
</dbReference>
<evidence type="ECO:0000313" key="3">
    <source>
        <dbReference type="Proteomes" id="UP000027601"/>
    </source>
</evidence>
<dbReference type="PROSITE" id="PS51257">
    <property type="entry name" value="PROKAR_LIPOPROTEIN"/>
    <property type="match status" value="1"/>
</dbReference>